<dbReference type="Proteomes" id="UP001146351">
    <property type="component" value="Unassembled WGS sequence"/>
</dbReference>
<keyword evidence="3" id="KW-1185">Reference proteome</keyword>
<evidence type="ECO:0000313" key="3">
    <source>
        <dbReference type="Proteomes" id="UP001146351"/>
    </source>
</evidence>
<reference evidence="2" key="1">
    <citation type="submission" date="2022-11" db="EMBL/GenBank/DDBJ databases">
        <authorList>
            <person name="Petersen C."/>
        </authorList>
    </citation>
    <scope>NUCLEOTIDE SEQUENCE</scope>
    <source>
        <strain evidence="2">IBT 21917</strain>
    </source>
</reference>
<dbReference type="CDD" id="cd08948">
    <property type="entry name" value="5beta-POR_like_SDR_a"/>
    <property type="match status" value="1"/>
</dbReference>
<dbReference type="InterPro" id="IPR055222">
    <property type="entry name" value="PRISE-like_Rossmann-fold"/>
</dbReference>
<evidence type="ECO:0000313" key="2">
    <source>
        <dbReference type="EMBL" id="KAJ5161864.1"/>
    </source>
</evidence>
<dbReference type="SUPFAM" id="SSF51735">
    <property type="entry name" value="NAD(P)-binding Rossmann-fold domains"/>
    <property type="match status" value="1"/>
</dbReference>
<comment type="caution">
    <text evidence="2">The sequence shown here is derived from an EMBL/GenBank/DDBJ whole genome shotgun (WGS) entry which is preliminary data.</text>
</comment>
<dbReference type="Pfam" id="PF22917">
    <property type="entry name" value="PRISE"/>
    <property type="match status" value="1"/>
</dbReference>
<accession>A0A9W9HZE8</accession>
<dbReference type="OrthoDB" id="1731983at2759"/>
<organism evidence="2 3">
    <name type="scientific">Penicillium capsulatum</name>
    <dbReference type="NCBI Taxonomy" id="69766"/>
    <lineage>
        <taxon>Eukaryota</taxon>
        <taxon>Fungi</taxon>
        <taxon>Dikarya</taxon>
        <taxon>Ascomycota</taxon>
        <taxon>Pezizomycotina</taxon>
        <taxon>Eurotiomycetes</taxon>
        <taxon>Eurotiomycetidae</taxon>
        <taxon>Eurotiales</taxon>
        <taxon>Aspergillaceae</taxon>
        <taxon>Penicillium</taxon>
    </lineage>
</organism>
<sequence length="381" mass="43270">MSERSSSKVAFVTGASGISGHSIIEHLVQQPAEDWTRIIVTSRRPLPNAWTDPRVTFVAIDFLDPQEKITATVAKICSDVTHAFFTSYVHSADFKLLPVKNIPLFRNFIDAVDQGCPKLQRVCLQTGGKHYGVHLGPVKVPVEETCPRYEDHGENFYYPQEDYLREVQARRKTWSYNVIRPNAIIGFSPRANGMSEILTIFLYMLVCRELGQPPTFPGNSTSWNLVDDNSYAPSLADLSVWAVSHDHCKDEAFNHVNGDVFIWKYIWQEIAAHLGIEVHEQSFEKTAGNTVDLVDWAKDKQAVWGQIVSKYGGQNDAFDWGTWDLFNWASGKSWPTISSMNKARKFGWTRYDKTLDTWIETYRAFEEAGVLPSRAALLQLQ</sequence>
<dbReference type="EMBL" id="JAPQKO010000005">
    <property type="protein sequence ID" value="KAJ5161864.1"/>
    <property type="molecule type" value="Genomic_DNA"/>
</dbReference>
<proteinExistence type="predicted"/>
<dbReference type="PANTHER" id="PTHR32487">
    <property type="entry name" value="3-OXO-DELTA(4,5)-STEROID 5-BETA-REDUCTASE"/>
    <property type="match status" value="1"/>
</dbReference>
<reference evidence="2" key="2">
    <citation type="journal article" date="2023" name="IMA Fungus">
        <title>Comparative genomic study of the Penicillium genus elucidates a diverse pangenome and 15 lateral gene transfer events.</title>
        <authorList>
            <person name="Petersen C."/>
            <person name="Sorensen T."/>
            <person name="Nielsen M.R."/>
            <person name="Sondergaard T.E."/>
            <person name="Sorensen J.L."/>
            <person name="Fitzpatrick D.A."/>
            <person name="Frisvad J.C."/>
            <person name="Nielsen K.L."/>
        </authorList>
    </citation>
    <scope>NUCLEOTIDE SEQUENCE</scope>
    <source>
        <strain evidence="2">IBT 21917</strain>
    </source>
</reference>
<gene>
    <name evidence="2" type="ORF">N7492_007256</name>
</gene>
<dbReference type="Gene3D" id="3.40.50.720">
    <property type="entry name" value="NAD(P)-binding Rossmann-like Domain"/>
    <property type="match status" value="1"/>
</dbReference>
<protein>
    <recommendedName>
        <fullName evidence="1">PRISE-like Rossmann-fold domain-containing protein</fullName>
    </recommendedName>
</protein>
<dbReference type="InterPro" id="IPR036291">
    <property type="entry name" value="NAD(P)-bd_dom_sf"/>
</dbReference>
<dbReference type="AlphaFoldDB" id="A0A9W9HZE8"/>
<name>A0A9W9HZE8_9EURO</name>
<evidence type="ECO:0000259" key="1">
    <source>
        <dbReference type="Pfam" id="PF22917"/>
    </source>
</evidence>
<dbReference type="PANTHER" id="PTHR32487:SF0">
    <property type="entry name" value="3-OXO-DELTA(4,5)-STEROID 5-BETA-REDUCTASE"/>
    <property type="match status" value="1"/>
</dbReference>
<feature type="domain" description="PRISE-like Rossmann-fold" evidence="1">
    <location>
        <begin position="10"/>
        <end position="316"/>
    </location>
</feature>